<dbReference type="InterPro" id="IPR015943">
    <property type="entry name" value="WD40/YVTN_repeat-like_dom_sf"/>
</dbReference>
<dbReference type="InterPro" id="IPR052818">
    <property type="entry name" value="NEDD1_Spindle_Assembly"/>
</dbReference>
<dbReference type="PANTHER" id="PTHR44414">
    <property type="entry name" value="PROTEIN NEDD1"/>
    <property type="match status" value="1"/>
</dbReference>
<dbReference type="EMBL" id="HACM01002802">
    <property type="protein sequence ID" value="CRZ03244.1"/>
    <property type="molecule type" value="Transcribed_RNA"/>
</dbReference>
<dbReference type="Gene3D" id="2.130.10.10">
    <property type="entry name" value="YVTN repeat-like/Quinoprotein amine dehydrogenase"/>
    <property type="match status" value="2"/>
</dbReference>
<dbReference type="GO" id="GO:0000278">
    <property type="term" value="P:mitotic cell cycle"/>
    <property type="evidence" value="ECO:0007669"/>
    <property type="project" value="TreeGrafter"/>
</dbReference>
<sequence length="614" mass="66648">MAQSDAVRVILVGSDPDVSQWPFITTCQSGIPMDQCRKLFPRYPDDGDKVVGFDAGYNKLASITKNGALHVHSVFDRDPILSIQVNSPARCVAISPSTTRFICTGSESFQVHVWSSLNGQSVAVFSGHNGPVSIIAINHDDSYIASYSNDQIIIHSLIHSNNVATYNHKSVTSLTFSPLSKFLLCATDDHGNVVIYDVKSKAPSVSFLNAHSAPATGAAFSPTNKVFFATCSLNRCVAFFDLAAKIKISTSIEAEAPIKAIQFVPNGMSIIIADTSGDTLVYDLRSTATPTMRFRGSFPKLLPYVSLPVHQSTNPSMPFPIPSSVHVSTALFSPVQTTAYSSAKSHSRPIQYKASPSTTDQALNSVSVSSSLFSPVRSTLRSVSIASSSTSIGSFNDRSSVSMSEEKLISLSQPLNPGLTTSRKTETLSEGTVESSASELTISPEILRLNRNDREEPREILVDAKPEIASRSPVDRSTRKLDPDRVIERSEDPHTDSRTSLPETSASTPPATSVPEPVAAPTIPGEPTQSGNPMLMEVIRSAFEEVICGLRNDVRNLHLDVIRQFHEQKLELAAQFAAEHDSLRNQLSTALSENQDLRRRIDQLGPFSETERSI</sequence>
<feature type="region of interest" description="Disordered" evidence="1">
    <location>
        <begin position="412"/>
        <end position="439"/>
    </location>
</feature>
<dbReference type="GO" id="GO:0007020">
    <property type="term" value="P:microtubule nucleation"/>
    <property type="evidence" value="ECO:0007669"/>
    <property type="project" value="TreeGrafter"/>
</dbReference>
<dbReference type="Pfam" id="PF00400">
    <property type="entry name" value="WD40"/>
    <property type="match status" value="3"/>
</dbReference>
<dbReference type="GO" id="GO:0043015">
    <property type="term" value="F:gamma-tubulin binding"/>
    <property type="evidence" value="ECO:0007669"/>
    <property type="project" value="TreeGrafter"/>
</dbReference>
<evidence type="ECO:0000313" key="2">
    <source>
        <dbReference type="EMBL" id="CRZ03245.1"/>
    </source>
</evidence>
<dbReference type="GO" id="GO:0005737">
    <property type="term" value="C:cytoplasm"/>
    <property type="evidence" value="ECO:0007669"/>
    <property type="project" value="TreeGrafter"/>
</dbReference>
<feature type="compositionally biased region" description="Basic and acidic residues" evidence="1">
    <location>
        <begin position="461"/>
        <end position="497"/>
    </location>
</feature>
<dbReference type="GO" id="GO:0036064">
    <property type="term" value="C:ciliary basal body"/>
    <property type="evidence" value="ECO:0007669"/>
    <property type="project" value="TreeGrafter"/>
</dbReference>
<reference evidence="2" key="1">
    <citation type="submission" date="2015-04" db="EMBL/GenBank/DDBJ databases">
        <title>The genome sequence of the plant pathogenic Rhizarian Plasmodiophora brassicae reveals insights in its biotrophic life cycle and the origin of chitin synthesis.</title>
        <authorList>
            <person name="Schwelm A."/>
            <person name="Fogelqvist J."/>
            <person name="Knaust A."/>
            <person name="Julke S."/>
            <person name="Lilja T."/>
            <person name="Dhandapani V."/>
            <person name="Bonilla-Rosso G."/>
            <person name="Karlsson M."/>
            <person name="Shevchenko A."/>
            <person name="Choi S.R."/>
            <person name="Kim H.G."/>
            <person name="Park J.Y."/>
            <person name="Lim Y.P."/>
            <person name="Ludwig-Muller J."/>
            <person name="Dixelius C."/>
        </authorList>
    </citation>
    <scope>NUCLEOTIDE SEQUENCE</scope>
    <source>
        <tissue evidence="2">Potato root galls</tissue>
    </source>
</reference>
<feature type="region of interest" description="Disordered" evidence="1">
    <location>
        <begin position="461"/>
        <end position="532"/>
    </location>
</feature>
<dbReference type="GO" id="GO:0000922">
    <property type="term" value="C:spindle pole"/>
    <property type="evidence" value="ECO:0007669"/>
    <property type="project" value="TreeGrafter"/>
</dbReference>
<dbReference type="SMART" id="SM00320">
    <property type="entry name" value="WD40"/>
    <property type="match status" value="5"/>
</dbReference>
<dbReference type="GO" id="GO:0005814">
    <property type="term" value="C:centriole"/>
    <property type="evidence" value="ECO:0007669"/>
    <property type="project" value="TreeGrafter"/>
</dbReference>
<evidence type="ECO:0000256" key="1">
    <source>
        <dbReference type="SAM" id="MobiDB-lite"/>
    </source>
</evidence>
<protein>
    <submittedName>
        <fullName evidence="2">Uncharacterized protein</fullName>
    </submittedName>
</protein>
<dbReference type="InterPro" id="IPR036322">
    <property type="entry name" value="WD40_repeat_dom_sf"/>
</dbReference>
<dbReference type="EMBL" id="HACM01002803">
    <property type="protein sequence ID" value="CRZ03245.1"/>
    <property type="molecule type" value="Transcribed_RNA"/>
</dbReference>
<dbReference type="AlphaFoldDB" id="A0A0H5QM72"/>
<name>A0A0H5QM72_9EUKA</name>
<proteinExistence type="predicted"/>
<accession>A0A0H5QM72</accession>
<dbReference type="PANTHER" id="PTHR44414:SF1">
    <property type="entry name" value="PROTEIN NEDD1"/>
    <property type="match status" value="1"/>
</dbReference>
<dbReference type="InterPro" id="IPR001680">
    <property type="entry name" value="WD40_rpt"/>
</dbReference>
<organism evidence="2">
    <name type="scientific">Spongospora subterranea</name>
    <dbReference type="NCBI Taxonomy" id="70186"/>
    <lineage>
        <taxon>Eukaryota</taxon>
        <taxon>Sar</taxon>
        <taxon>Rhizaria</taxon>
        <taxon>Endomyxa</taxon>
        <taxon>Phytomyxea</taxon>
        <taxon>Plasmodiophorida</taxon>
        <taxon>Plasmodiophoridae</taxon>
        <taxon>Spongospora</taxon>
    </lineage>
</organism>
<dbReference type="SUPFAM" id="SSF50978">
    <property type="entry name" value="WD40 repeat-like"/>
    <property type="match status" value="1"/>
</dbReference>
<dbReference type="GO" id="GO:0005813">
    <property type="term" value="C:centrosome"/>
    <property type="evidence" value="ECO:0007669"/>
    <property type="project" value="TreeGrafter"/>
</dbReference>
<feature type="compositionally biased region" description="Polar residues" evidence="1">
    <location>
        <begin position="498"/>
        <end position="511"/>
    </location>
</feature>